<dbReference type="GO" id="GO:0005829">
    <property type="term" value="C:cytosol"/>
    <property type="evidence" value="ECO:0007669"/>
    <property type="project" value="TreeGrafter"/>
</dbReference>
<dbReference type="Gene3D" id="1.10.287.1050">
    <property type="entry name" value="H-NS histone-like proteins"/>
    <property type="match status" value="1"/>
</dbReference>
<proteinExistence type="inferred from homology"/>
<dbReference type="Pfam" id="PF22470">
    <property type="entry name" value="Histone_HNS_N"/>
    <property type="match status" value="1"/>
</dbReference>
<keyword evidence="4 5" id="KW-0238">DNA-binding</keyword>
<evidence type="ECO:0000256" key="5">
    <source>
        <dbReference type="PIRNR" id="PIRNR002096"/>
    </source>
</evidence>
<feature type="DNA-binding region" evidence="6">
    <location>
        <begin position="114"/>
        <end position="119"/>
    </location>
</feature>
<evidence type="ECO:0000256" key="8">
    <source>
        <dbReference type="SAM" id="MobiDB-lite"/>
    </source>
</evidence>
<dbReference type="PIRSF" id="PIRSF002096">
    <property type="entry name" value="HnS"/>
    <property type="match status" value="1"/>
</dbReference>
<dbReference type="Proteomes" id="UP000503003">
    <property type="component" value="Chromosome 1"/>
</dbReference>
<evidence type="ECO:0000313" key="10">
    <source>
        <dbReference type="EMBL" id="QIH42129.1"/>
    </source>
</evidence>
<evidence type="ECO:0000256" key="2">
    <source>
        <dbReference type="ARBA" id="ARBA00010610"/>
    </source>
</evidence>
<gene>
    <name evidence="10" type="ORF">G5S32_09025</name>
</gene>
<accession>A0A6G7CJ51</accession>
<evidence type="ECO:0000256" key="1">
    <source>
        <dbReference type="ARBA" id="ARBA00004453"/>
    </source>
</evidence>
<protein>
    <recommendedName>
        <fullName evidence="5">DNA-binding protein</fullName>
    </recommendedName>
</protein>
<dbReference type="InterPro" id="IPR037150">
    <property type="entry name" value="H-NS_C_dom_sf"/>
</dbReference>
<evidence type="ECO:0000256" key="7">
    <source>
        <dbReference type="SAM" id="Coils"/>
    </source>
</evidence>
<dbReference type="GO" id="GO:0003681">
    <property type="term" value="F:bent DNA binding"/>
    <property type="evidence" value="ECO:0007669"/>
    <property type="project" value="TreeGrafter"/>
</dbReference>
<dbReference type="KEGG" id="vzi:G5S32_09025"/>
<feature type="coiled-coil region" evidence="7">
    <location>
        <begin position="23"/>
        <end position="56"/>
    </location>
</feature>
<keyword evidence="7" id="KW-0175">Coiled coil</keyword>
<dbReference type="GO" id="GO:0003680">
    <property type="term" value="F:minor groove of adenine-thymine-rich DNA binding"/>
    <property type="evidence" value="ECO:0007669"/>
    <property type="project" value="TreeGrafter"/>
</dbReference>
<evidence type="ECO:0000256" key="4">
    <source>
        <dbReference type="ARBA" id="ARBA00023125"/>
    </source>
</evidence>
<evidence type="ECO:0000256" key="3">
    <source>
        <dbReference type="ARBA" id="ARBA00022490"/>
    </source>
</evidence>
<feature type="compositionally biased region" description="Basic residues" evidence="8">
    <location>
        <begin position="86"/>
        <end position="99"/>
    </location>
</feature>
<dbReference type="PANTHER" id="PTHR38097:SF2">
    <property type="entry name" value="DNA-BINDING PROTEIN STPA"/>
    <property type="match status" value="1"/>
</dbReference>
<dbReference type="GO" id="GO:0001217">
    <property type="term" value="F:DNA-binding transcription repressor activity"/>
    <property type="evidence" value="ECO:0007669"/>
    <property type="project" value="TreeGrafter"/>
</dbReference>
<dbReference type="InterPro" id="IPR001801">
    <property type="entry name" value="Histone_HNS"/>
</dbReference>
<sequence>MSEITKTLLNIRSLRAFSRDLTLEQLEEALDKLTIVVEERRESEEQEQAAQAEQEAKLAAIAEQIASEGIDIEALMSALAGETKSKSKAKGKRAPRPAKYKYMDNGVEKTWTGQGRTPSAIQKALDEGKPLEQFEI</sequence>
<dbReference type="Pfam" id="PF00816">
    <property type="entry name" value="Histone_HNS"/>
    <property type="match status" value="1"/>
</dbReference>
<dbReference type="Gene3D" id="4.10.430.10">
    <property type="entry name" value="Histone-like protein H-NS, C-terminal domain"/>
    <property type="match status" value="1"/>
</dbReference>
<name>A0A6G7CJ51_9VIBR</name>
<dbReference type="GO" id="GO:0009295">
    <property type="term" value="C:nucleoid"/>
    <property type="evidence" value="ECO:0007669"/>
    <property type="project" value="UniProtKB-SubCell"/>
</dbReference>
<dbReference type="InterPro" id="IPR027454">
    <property type="entry name" value="Histone_HNS_N"/>
</dbReference>
<dbReference type="EMBL" id="CP049331">
    <property type="protein sequence ID" value="QIH42129.1"/>
    <property type="molecule type" value="Genomic_DNA"/>
</dbReference>
<evidence type="ECO:0000259" key="9">
    <source>
        <dbReference type="SMART" id="SM00528"/>
    </source>
</evidence>
<dbReference type="GO" id="GO:0000976">
    <property type="term" value="F:transcription cis-regulatory region binding"/>
    <property type="evidence" value="ECO:0007669"/>
    <property type="project" value="TreeGrafter"/>
</dbReference>
<dbReference type="SUPFAM" id="SSF81273">
    <property type="entry name" value="H-NS histone-like proteins"/>
    <property type="match status" value="2"/>
</dbReference>
<dbReference type="GO" id="GO:0030527">
    <property type="term" value="F:structural constituent of chromatin"/>
    <property type="evidence" value="ECO:0007669"/>
    <property type="project" value="InterPro"/>
</dbReference>
<dbReference type="InterPro" id="IPR027444">
    <property type="entry name" value="H-NS_C_dom"/>
</dbReference>
<dbReference type="RefSeq" id="WP_165311704.1">
    <property type="nucleotide sequence ID" value="NZ_CP049331.1"/>
</dbReference>
<organism evidence="10 11">
    <name type="scientific">Vibrio ziniensis</name>
    <dbReference type="NCBI Taxonomy" id="2711221"/>
    <lineage>
        <taxon>Bacteria</taxon>
        <taxon>Pseudomonadati</taxon>
        <taxon>Pseudomonadota</taxon>
        <taxon>Gammaproteobacteria</taxon>
        <taxon>Vibrionales</taxon>
        <taxon>Vibrionaceae</taxon>
        <taxon>Vibrio</taxon>
    </lineage>
</organism>
<keyword evidence="11" id="KW-1185">Reference proteome</keyword>
<comment type="similarity">
    <text evidence="2 5">Belongs to the histone-like protein H-NS family.</text>
</comment>
<keyword evidence="3" id="KW-0963">Cytoplasm</keyword>
<feature type="domain" description="DNA-binding protein H-NS-like C-terminal" evidence="9">
    <location>
        <begin position="90"/>
        <end position="136"/>
    </location>
</feature>
<reference evidence="10 11" key="1">
    <citation type="submission" date="2020-02" db="EMBL/GenBank/DDBJ databases">
        <title>A complete genome of a marine bacterium Vibrio sp. ZWAL4003 isolated from the mangrove sediment with the ability to degrade polysaccharides.</title>
        <authorList>
            <person name="Wu J."/>
            <person name="Qu W."/>
            <person name="Zeng R."/>
        </authorList>
    </citation>
    <scope>NUCLEOTIDE SEQUENCE [LARGE SCALE GENOMIC DNA]</scope>
    <source>
        <strain evidence="10 11">ZWAL4003</strain>
    </source>
</reference>
<dbReference type="PANTHER" id="PTHR38097">
    <property type="match status" value="1"/>
</dbReference>
<dbReference type="GO" id="GO:0032993">
    <property type="term" value="C:protein-DNA complex"/>
    <property type="evidence" value="ECO:0007669"/>
    <property type="project" value="TreeGrafter"/>
</dbReference>
<evidence type="ECO:0000313" key="11">
    <source>
        <dbReference type="Proteomes" id="UP000503003"/>
    </source>
</evidence>
<dbReference type="InterPro" id="IPR054180">
    <property type="entry name" value="H-NS-like_N"/>
</dbReference>
<dbReference type="AlphaFoldDB" id="A0A6G7CJ51"/>
<dbReference type="GO" id="GO:0046983">
    <property type="term" value="F:protein dimerization activity"/>
    <property type="evidence" value="ECO:0007669"/>
    <property type="project" value="InterPro"/>
</dbReference>
<dbReference type="SMART" id="SM00528">
    <property type="entry name" value="HNS"/>
    <property type="match status" value="1"/>
</dbReference>
<comment type="subcellular location">
    <subcellularLocation>
        <location evidence="1">Cytoplasm</location>
        <location evidence="1">Nucleoid</location>
    </subcellularLocation>
</comment>
<evidence type="ECO:0000256" key="6">
    <source>
        <dbReference type="PIRSR" id="PIRSR002096-1"/>
    </source>
</evidence>
<feature type="region of interest" description="Disordered" evidence="8">
    <location>
        <begin position="81"/>
        <end position="101"/>
    </location>
</feature>